<dbReference type="AlphaFoldDB" id="A0A6J6ZQV6"/>
<gene>
    <name evidence="2" type="ORF">UFOPK3004_01961</name>
</gene>
<proteinExistence type="predicted"/>
<evidence type="ECO:0000313" key="2">
    <source>
        <dbReference type="EMBL" id="CAB4823324.1"/>
    </source>
</evidence>
<accession>A0A6J6ZQV6</accession>
<dbReference type="EMBL" id="CAFAAL010000287">
    <property type="protein sequence ID" value="CAB4823324.1"/>
    <property type="molecule type" value="Genomic_DNA"/>
</dbReference>
<protein>
    <submittedName>
        <fullName evidence="2">Unannotated protein</fullName>
    </submittedName>
</protein>
<organism evidence="2">
    <name type="scientific">freshwater metagenome</name>
    <dbReference type="NCBI Taxonomy" id="449393"/>
    <lineage>
        <taxon>unclassified sequences</taxon>
        <taxon>metagenomes</taxon>
        <taxon>ecological metagenomes</taxon>
    </lineage>
</organism>
<sequence>MHGEAKGFIKDAEVDAEPPSPYDLRRLLFAKGNAFEEGIFQLIEPKVNSWVKIANGWEETRSLEAAQRTFEAMRSGVELIEQAVVRNPEDQTYGAIDLLARSDVLAKLFPGSVDAGEAAHPAPALASDDGVPSPWHYVVVDVKFSTLDLSVNGLVSSSHRHYAGQVLVYTAAVARLQGYCAAEAYLLGRTWTSTKGRGRGALDRLGRVLVEREETRDAATPLAIEVGRAIEWIRSVRHDGANWDALPRPTRPELYPNTGAGEDQPWSGAKKKIADTIGELTVLPGVNPDLRDAAIARGILRRDEPNLSPELLGVTGDTRPKRLALVLAANHPDQVVRINAHPGTAVIPERIELQPDLERHWRTPWRLEFCVDFENTQNLDDDFSRLPEVGGSVCIFQVGCLVQIDGRVPTAAECAAAGVSSEFGQWTARRLSLAGEREVLDAWRAFMDAWRNSLHAQWSDARIMHWSPAEPNLLKNSYNCAADRHPDWSLPDELGWFDALDELVHRVPVGVYGAWGFGLKQIAKGMHKAGLIKTVWGDGPADGLGAMAAAYEAERRAALSGGSMSDFDFMRAVAEYNQVDCRAMSEVVSWLRANR</sequence>
<reference evidence="2" key="1">
    <citation type="submission" date="2020-05" db="EMBL/GenBank/DDBJ databases">
        <authorList>
            <person name="Chiriac C."/>
            <person name="Salcher M."/>
            <person name="Ghai R."/>
            <person name="Kavagutti S V."/>
        </authorList>
    </citation>
    <scope>NUCLEOTIDE SEQUENCE</scope>
</reference>
<feature type="region of interest" description="Disordered" evidence="1">
    <location>
        <begin position="247"/>
        <end position="267"/>
    </location>
</feature>
<evidence type="ECO:0000256" key="1">
    <source>
        <dbReference type="SAM" id="MobiDB-lite"/>
    </source>
</evidence>
<name>A0A6J6ZQV6_9ZZZZ</name>